<organism evidence="3 4">
    <name type="scientific">Chlamydia pecorum (strain ATCC VR-628 / DSM 29919 / E58)</name>
    <name type="common">Chlamydophila pecorum</name>
    <dbReference type="NCBI Taxonomy" id="331635"/>
    <lineage>
        <taxon>Bacteria</taxon>
        <taxon>Pseudomonadati</taxon>
        <taxon>Chlamydiota</taxon>
        <taxon>Chlamydiia</taxon>
        <taxon>Chlamydiales</taxon>
        <taxon>Chlamydiaceae</taxon>
        <taxon>Chlamydia/Chlamydophila group</taxon>
        <taxon>Chlamydia</taxon>
    </lineage>
</organism>
<dbReference type="RefSeq" id="WP_013712791.1">
    <property type="nucleotide sequence ID" value="NC_015408.1"/>
</dbReference>
<gene>
    <name evidence="3" type="ordered locus">G5S_0765</name>
</gene>
<feature type="compositionally biased region" description="Polar residues" evidence="1">
    <location>
        <begin position="143"/>
        <end position="152"/>
    </location>
</feature>
<keyword evidence="4" id="KW-1185">Reference proteome</keyword>
<evidence type="ECO:0000313" key="4">
    <source>
        <dbReference type="Proteomes" id="UP000008305"/>
    </source>
</evidence>
<keyword evidence="2" id="KW-0472">Membrane</keyword>
<dbReference type="EMBL" id="CP002608">
    <property type="protein sequence ID" value="AEB41713.1"/>
    <property type="molecule type" value="Genomic_DNA"/>
</dbReference>
<evidence type="ECO:0000256" key="1">
    <source>
        <dbReference type="SAM" id="MobiDB-lite"/>
    </source>
</evidence>
<sequence length="152" mass="16615">MVSPSSSQILSASYVQVISPQEVLLPCSPKQSKGSVVTLVKFFLGIICALLALSSYLTLSGQYILILPQHCAIIAIGLAIALVLFGITYLNCLMEDKESSPQEKWMVMTLLPKPQFPEDQQEIQSSLKAAECSEPVFSDEPPSYQSIMETKS</sequence>
<dbReference type="KEGG" id="cpm:G5S_0765"/>
<feature type="region of interest" description="Disordered" evidence="1">
    <location>
        <begin position="132"/>
        <end position="152"/>
    </location>
</feature>
<dbReference type="AlphaFoldDB" id="A0AA34RDG7"/>
<name>A0AA34RDG7_CHLPE</name>
<feature type="transmembrane region" description="Helical" evidence="2">
    <location>
        <begin position="71"/>
        <end position="90"/>
    </location>
</feature>
<evidence type="ECO:0000313" key="3">
    <source>
        <dbReference type="EMBL" id="AEB41713.1"/>
    </source>
</evidence>
<feature type="transmembrane region" description="Helical" evidence="2">
    <location>
        <begin position="39"/>
        <end position="59"/>
    </location>
</feature>
<proteinExistence type="predicted"/>
<evidence type="ECO:0000256" key="2">
    <source>
        <dbReference type="SAM" id="Phobius"/>
    </source>
</evidence>
<keyword evidence="2" id="KW-0812">Transmembrane</keyword>
<accession>A0AA34RDG7</accession>
<keyword evidence="2" id="KW-1133">Transmembrane helix</keyword>
<reference evidence="3 4" key="1">
    <citation type="journal article" date="2011" name="J. Bacteriol.">
        <title>Genome sequence of the obligate intracellular animal pathogen Chlamydia pecorum E58.</title>
        <authorList>
            <person name="Mojica S."/>
            <person name="Huot Creasy H."/>
            <person name="Daugherty S."/>
            <person name="Read T.D."/>
            <person name="Kim T."/>
            <person name="Kaltenboeck B."/>
            <person name="Bavoil P."/>
            <person name="Myers G.S."/>
        </authorList>
    </citation>
    <scope>NUCLEOTIDE SEQUENCE [LARGE SCALE GENOMIC DNA]</scope>
    <source>
        <strain evidence="3 4">E58</strain>
    </source>
</reference>
<protein>
    <submittedName>
        <fullName evidence="3">Uncharacterized protein</fullName>
    </submittedName>
</protein>
<dbReference type="Proteomes" id="UP000008305">
    <property type="component" value="Chromosome"/>
</dbReference>